<name>A0A917CFT0_9BACL</name>
<reference evidence="2" key="2">
    <citation type="submission" date="2020-09" db="EMBL/GenBank/DDBJ databases">
        <authorList>
            <person name="Sun Q."/>
            <person name="Zhou Y."/>
        </authorList>
    </citation>
    <scope>NUCLEOTIDE SEQUENCE</scope>
    <source>
        <strain evidence="2">CGMCC 1.16134</strain>
    </source>
</reference>
<dbReference type="SMART" id="SM00871">
    <property type="entry name" value="AraC_E_bind"/>
    <property type="match status" value="1"/>
</dbReference>
<organism evidence="2 3">
    <name type="scientific">Paenibacillus albidus</name>
    <dbReference type="NCBI Taxonomy" id="2041023"/>
    <lineage>
        <taxon>Bacteria</taxon>
        <taxon>Bacillati</taxon>
        <taxon>Bacillota</taxon>
        <taxon>Bacilli</taxon>
        <taxon>Bacillales</taxon>
        <taxon>Paenibacillaceae</taxon>
        <taxon>Paenibacillus</taxon>
    </lineage>
</organism>
<dbReference type="EMBL" id="BMKR01000011">
    <property type="protein sequence ID" value="GGF84073.1"/>
    <property type="molecule type" value="Genomic_DNA"/>
</dbReference>
<sequence>MNTEIVHKGEFTLCGISTRTTNAEEMSGKGRLSQLWQDYFSSSLASRVADPSSQLIYALYTDYESDASGAYTVIVGQDVAAEEVNPADGYQYAKVPEGKYMVFTVPAGPVYEKVAQTWGEIWAYFQNAAEVRTYIGDYECYDSRNADPAEIKIYIGIQ</sequence>
<feature type="domain" description="AraC effector-binding" evidence="1">
    <location>
        <begin position="1"/>
        <end position="158"/>
    </location>
</feature>
<dbReference type="InterPro" id="IPR011256">
    <property type="entry name" value="Reg_factor_effector_dom_sf"/>
</dbReference>
<evidence type="ECO:0000313" key="3">
    <source>
        <dbReference type="Proteomes" id="UP000637643"/>
    </source>
</evidence>
<gene>
    <name evidence="2" type="ORF">GCM10010912_31600</name>
</gene>
<dbReference type="PANTHER" id="PTHR36444">
    <property type="entry name" value="TRANSCRIPTIONAL REGULATOR PROTEIN YOBU-RELATED"/>
    <property type="match status" value="1"/>
</dbReference>
<dbReference type="Proteomes" id="UP000637643">
    <property type="component" value="Unassembled WGS sequence"/>
</dbReference>
<accession>A0A917CFT0</accession>
<evidence type="ECO:0000313" key="2">
    <source>
        <dbReference type="EMBL" id="GGF84073.1"/>
    </source>
</evidence>
<dbReference type="InterPro" id="IPR029441">
    <property type="entry name" value="Cass2"/>
</dbReference>
<dbReference type="Pfam" id="PF14526">
    <property type="entry name" value="Cass2"/>
    <property type="match status" value="1"/>
</dbReference>
<dbReference type="InterPro" id="IPR053182">
    <property type="entry name" value="YobU-like_regulator"/>
</dbReference>
<dbReference type="Gene3D" id="3.20.80.10">
    <property type="entry name" value="Regulatory factor, effector binding domain"/>
    <property type="match status" value="1"/>
</dbReference>
<protein>
    <recommendedName>
        <fullName evidence="1">AraC effector-binding domain-containing protein</fullName>
    </recommendedName>
</protein>
<comment type="caution">
    <text evidence="2">The sequence shown here is derived from an EMBL/GenBank/DDBJ whole genome shotgun (WGS) entry which is preliminary data.</text>
</comment>
<dbReference type="RefSeq" id="WP_189026383.1">
    <property type="nucleotide sequence ID" value="NZ_BMKR01000011.1"/>
</dbReference>
<reference evidence="2" key="1">
    <citation type="journal article" date="2014" name="Int. J. Syst. Evol. Microbiol.">
        <title>Complete genome sequence of Corynebacterium casei LMG S-19264T (=DSM 44701T), isolated from a smear-ripened cheese.</title>
        <authorList>
            <consortium name="US DOE Joint Genome Institute (JGI-PGF)"/>
            <person name="Walter F."/>
            <person name="Albersmeier A."/>
            <person name="Kalinowski J."/>
            <person name="Ruckert C."/>
        </authorList>
    </citation>
    <scope>NUCLEOTIDE SEQUENCE</scope>
    <source>
        <strain evidence="2">CGMCC 1.16134</strain>
    </source>
</reference>
<keyword evidence="3" id="KW-1185">Reference proteome</keyword>
<dbReference type="AlphaFoldDB" id="A0A917CFT0"/>
<dbReference type="InterPro" id="IPR010499">
    <property type="entry name" value="AraC_E-bd"/>
</dbReference>
<evidence type="ECO:0000259" key="1">
    <source>
        <dbReference type="SMART" id="SM00871"/>
    </source>
</evidence>
<proteinExistence type="predicted"/>
<dbReference type="PANTHER" id="PTHR36444:SF2">
    <property type="entry name" value="TRANSCRIPTIONAL REGULATOR PROTEIN YOBU-RELATED"/>
    <property type="match status" value="1"/>
</dbReference>
<dbReference type="SUPFAM" id="SSF55136">
    <property type="entry name" value="Probable bacterial effector-binding domain"/>
    <property type="match status" value="1"/>
</dbReference>